<feature type="transmembrane region" description="Helical" evidence="2">
    <location>
        <begin position="263"/>
        <end position="280"/>
    </location>
</feature>
<keyword evidence="2" id="KW-0812">Transmembrane</keyword>
<sequence length="314" mass="34528">MTRLTALFVVVLCLYQVCTSPLSDNTPEEAPIQPHADQDTDGVQSTSANGPKSNNDPVNTVEDNNKEVNEANTPQILEENLESERNAAQDEKNKTLPDPNIAADKNTILETGTKDKAEGNEDNEQNKDVDEHTDSAGDGGENPKPDQTSQEEQKDSGDVPSGKEGEKPATTAQNVVEDDNTPEPTEEGGDEMVDKSVEKMTENPTDDENADSADDFDDGETEDEGGVDDTAGVKEQDKFNSKTETKDDISQTFQSENAESSHFFAYLVCAVILVAVLYVTRHNKRRIIAFVVEGRRSRSTRRPKTSDYQKLEQR</sequence>
<dbReference type="OrthoDB" id="5846619at2759"/>
<gene>
    <name evidence="5" type="primary">LOC113070992</name>
</gene>
<dbReference type="InterPro" id="IPR037645">
    <property type="entry name" value="KCT2"/>
</dbReference>
<feature type="compositionally biased region" description="Basic and acidic residues" evidence="1">
    <location>
        <begin position="82"/>
        <end position="95"/>
    </location>
</feature>
<keyword evidence="2" id="KW-0472">Membrane</keyword>
<dbReference type="GeneID" id="113070992"/>
<feature type="compositionally biased region" description="Basic and acidic residues" evidence="1">
    <location>
        <begin position="192"/>
        <end position="201"/>
    </location>
</feature>
<feature type="region of interest" description="Disordered" evidence="1">
    <location>
        <begin position="26"/>
        <end position="248"/>
    </location>
</feature>
<dbReference type="RefSeq" id="XP_026100135.1">
    <property type="nucleotide sequence ID" value="XM_026244350.1"/>
</dbReference>
<evidence type="ECO:0000256" key="1">
    <source>
        <dbReference type="SAM" id="MobiDB-lite"/>
    </source>
</evidence>
<keyword evidence="4" id="KW-1185">Reference proteome</keyword>
<feature type="compositionally biased region" description="Acidic residues" evidence="1">
    <location>
        <begin position="204"/>
        <end position="227"/>
    </location>
</feature>
<dbReference type="KEGG" id="caua:113070992"/>
<dbReference type="PANTHER" id="PTHR16502:SF0">
    <property type="entry name" value="KERATINOCYTE-ASSOCIATED TRANSMEMBRANE PROTEIN 2"/>
    <property type="match status" value="1"/>
</dbReference>
<dbReference type="Pfam" id="PF17818">
    <property type="entry name" value="KCT2"/>
    <property type="match status" value="1"/>
</dbReference>
<dbReference type="Proteomes" id="UP000515129">
    <property type="component" value="Unplaced"/>
</dbReference>
<evidence type="ECO:0000313" key="4">
    <source>
        <dbReference type="Proteomes" id="UP000515129"/>
    </source>
</evidence>
<protein>
    <submittedName>
        <fullName evidence="5">Trans-Golgi network integral membrane protein 2</fullName>
    </submittedName>
</protein>
<dbReference type="PANTHER" id="PTHR16502">
    <property type="entry name" value="KERATINOCYTE-ASSOCIATED TRANSMEMBRANE PROTEIN 2"/>
    <property type="match status" value="1"/>
</dbReference>
<feature type="compositionally biased region" description="Polar residues" evidence="1">
    <location>
        <begin position="41"/>
        <end position="62"/>
    </location>
</feature>
<feature type="compositionally biased region" description="Basic and acidic residues" evidence="1">
    <location>
        <begin position="151"/>
        <end position="167"/>
    </location>
</feature>
<reference evidence="5" key="1">
    <citation type="submission" date="2025-08" db="UniProtKB">
        <authorList>
            <consortium name="RefSeq"/>
        </authorList>
    </citation>
    <scope>IDENTIFICATION</scope>
    <source>
        <strain evidence="5">Wakin</strain>
        <tissue evidence="5">Muscle</tissue>
    </source>
</reference>
<keyword evidence="2" id="KW-1133">Transmembrane helix</keyword>
<dbReference type="AlphaFoldDB" id="A0A6P6MTZ2"/>
<evidence type="ECO:0000256" key="2">
    <source>
        <dbReference type="SAM" id="Phobius"/>
    </source>
</evidence>
<name>A0A6P6MTZ2_CARAU</name>
<evidence type="ECO:0000256" key="3">
    <source>
        <dbReference type="SAM" id="SignalP"/>
    </source>
</evidence>
<keyword evidence="3" id="KW-0732">Signal</keyword>
<feature type="compositionally biased region" description="Acidic residues" evidence="1">
    <location>
        <begin position="176"/>
        <end position="191"/>
    </location>
</feature>
<feature type="compositionally biased region" description="Basic and acidic residues" evidence="1">
    <location>
        <begin position="112"/>
        <end position="135"/>
    </location>
</feature>
<organism evidence="4 5">
    <name type="scientific">Carassius auratus</name>
    <name type="common">Goldfish</name>
    <dbReference type="NCBI Taxonomy" id="7957"/>
    <lineage>
        <taxon>Eukaryota</taxon>
        <taxon>Metazoa</taxon>
        <taxon>Chordata</taxon>
        <taxon>Craniata</taxon>
        <taxon>Vertebrata</taxon>
        <taxon>Euteleostomi</taxon>
        <taxon>Actinopterygii</taxon>
        <taxon>Neopterygii</taxon>
        <taxon>Teleostei</taxon>
        <taxon>Ostariophysi</taxon>
        <taxon>Cypriniformes</taxon>
        <taxon>Cyprinidae</taxon>
        <taxon>Cyprininae</taxon>
        <taxon>Carassius</taxon>
    </lineage>
</organism>
<proteinExistence type="predicted"/>
<evidence type="ECO:0000313" key="5">
    <source>
        <dbReference type="RefSeq" id="XP_026100135.1"/>
    </source>
</evidence>
<feature type="compositionally biased region" description="Basic and acidic residues" evidence="1">
    <location>
        <begin position="231"/>
        <end position="248"/>
    </location>
</feature>
<accession>A0A6P6MTZ2</accession>
<feature type="chain" id="PRO_5027625410" evidence="3">
    <location>
        <begin position="20"/>
        <end position="314"/>
    </location>
</feature>
<feature type="signal peptide" evidence="3">
    <location>
        <begin position="1"/>
        <end position="19"/>
    </location>
</feature>